<proteinExistence type="predicted"/>
<sequence>MPIKPLDEIKKLKEILAEKEDELARVAKECGAGVEVFTALTQDIHALDIDAQLKREMTDTSVQQVELRRLEVHLGIELTNRDYEFIQNLRAKHPNLNPRELMLAVLIRQSYPTLGIAPWIGISSRGLESIRYRMHKKMGQGEHQSIKNYLAEM</sequence>
<dbReference type="SUPFAM" id="SSF46894">
    <property type="entry name" value="C-terminal effector domain of the bipartite response regulators"/>
    <property type="match status" value="1"/>
</dbReference>
<comment type="caution">
    <text evidence="1">The sequence shown here is derived from an EMBL/GenBank/DDBJ whole genome shotgun (WGS) entry which is preliminary data.</text>
</comment>
<evidence type="ECO:0000313" key="1">
    <source>
        <dbReference type="EMBL" id="TNJ34020.1"/>
    </source>
</evidence>
<organism evidence="1 2">
    <name type="scientific">Prosthecochloris vibrioformis</name>
    <name type="common">Chlorobium vibrioforme</name>
    <dbReference type="NCBI Taxonomy" id="1098"/>
    <lineage>
        <taxon>Bacteria</taxon>
        <taxon>Pseudomonadati</taxon>
        <taxon>Chlorobiota</taxon>
        <taxon>Chlorobiia</taxon>
        <taxon>Chlorobiales</taxon>
        <taxon>Chlorobiaceae</taxon>
        <taxon>Prosthecochloris</taxon>
    </lineage>
</organism>
<keyword evidence="2" id="KW-1185">Reference proteome</keyword>
<dbReference type="GO" id="GO:0006355">
    <property type="term" value="P:regulation of DNA-templated transcription"/>
    <property type="evidence" value="ECO:0007669"/>
    <property type="project" value="InterPro"/>
</dbReference>
<gene>
    <name evidence="1" type="ORF">FGF68_10755</name>
</gene>
<name>A0A5C4RS84_PROVB</name>
<reference evidence="1 2" key="1">
    <citation type="submission" date="2019-05" db="EMBL/GenBank/DDBJ databases">
        <title>Draft Whole-Genome sequence of the green sulfur bacterium Prosthecochloris vibrioformis DSM 260.</title>
        <authorList>
            <person name="Meyer T.E."/>
            <person name="Kyndt J.A."/>
        </authorList>
    </citation>
    <scope>NUCLEOTIDE SEQUENCE [LARGE SCALE GENOMIC DNA]</scope>
    <source>
        <strain evidence="1 2">DSM 260</strain>
    </source>
</reference>
<dbReference type="AlphaFoldDB" id="A0A5C4RS84"/>
<accession>A0A5C4RS84</accession>
<protein>
    <submittedName>
        <fullName evidence="1">Uncharacterized protein</fullName>
    </submittedName>
</protein>
<dbReference type="RefSeq" id="WP_139627078.1">
    <property type="nucleotide sequence ID" value="NZ_VDCI01000025.1"/>
</dbReference>
<dbReference type="Proteomes" id="UP000309544">
    <property type="component" value="Unassembled WGS sequence"/>
</dbReference>
<dbReference type="EMBL" id="VDCI01000025">
    <property type="protein sequence ID" value="TNJ34020.1"/>
    <property type="molecule type" value="Genomic_DNA"/>
</dbReference>
<evidence type="ECO:0000313" key="2">
    <source>
        <dbReference type="Proteomes" id="UP000309544"/>
    </source>
</evidence>
<dbReference type="InterPro" id="IPR016032">
    <property type="entry name" value="Sig_transdc_resp-reg_C-effctor"/>
</dbReference>
<dbReference type="GO" id="GO:0003677">
    <property type="term" value="F:DNA binding"/>
    <property type="evidence" value="ECO:0007669"/>
    <property type="project" value="InterPro"/>
</dbReference>